<dbReference type="InterPro" id="IPR014108">
    <property type="entry name" value="Caa3-assmbl_CtaG"/>
</dbReference>
<feature type="transmembrane region" description="Helical" evidence="6">
    <location>
        <begin position="261"/>
        <end position="283"/>
    </location>
</feature>
<organism evidence="7 8">
    <name type="scientific">Pseudogracilibacillus auburnensis</name>
    <dbReference type="NCBI Taxonomy" id="1494959"/>
    <lineage>
        <taxon>Bacteria</taxon>
        <taxon>Bacillati</taxon>
        <taxon>Bacillota</taxon>
        <taxon>Bacilli</taxon>
        <taxon>Bacillales</taxon>
        <taxon>Bacillaceae</taxon>
        <taxon>Pseudogracilibacillus</taxon>
    </lineage>
</organism>
<keyword evidence="8" id="KW-1185">Reference proteome</keyword>
<dbReference type="InterPro" id="IPR019108">
    <property type="entry name" value="Caa3_assmbl_CtaG-rel"/>
</dbReference>
<feature type="transmembrane region" description="Helical" evidence="6">
    <location>
        <begin position="151"/>
        <end position="169"/>
    </location>
</feature>
<dbReference type="OrthoDB" id="128422at2"/>
<feature type="transmembrane region" description="Helical" evidence="6">
    <location>
        <begin position="189"/>
        <end position="208"/>
    </location>
</feature>
<dbReference type="AlphaFoldDB" id="A0A2V3W5G4"/>
<keyword evidence="5 6" id="KW-0472">Membrane</keyword>
<dbReference type="EMBL" id="QJJQ01000002">
    <property type="protein sequence ID" value="PXW89230.1"/>
    <property type="molecule type" value="Genomic_DNA"/>
</dbReference>
<evidence type="ECO:0000256" key="6">
    <source>
        <dbReference type="SAM" id="Phobius"/>
    </source>
</evidence>
<sequence length="302" mass="34594">MWLEIQIFGFRALWSPYFLTIIICVALLYFLLTGPMREKFGSFDPPTRNQQIFFYSGMFILYIVKGSPVDLMSHIMMSAHMIQMSFLYFVVPIFIIRGLPVWMWEKFIHLPVIKPLFTFFTLPLIALAIFNSLFSMYHLPAIFDFSKSHAVFHFGISVILFIFAMFMWWPIVTPLKSQDKLNPLIKMGYLLGSILMVSIACALMIFSTKSLYLAYSSQGAWIQALSLCVPTDVLTGLSGTLSGAEMFSPLSAHEDQQLGGIIMMFLQQIIYGFVIAWIFFGWFSKKSLEVDPMPSSLPYSKQ</sequence>
<comment type="caution">
    <text evidence="7">The sequence shown here is derived from an EMBL/GenBank/DDBJ whole genome shotgun (WGS) entry which is preliminary data.</text>
</comment>
<dbReference type="NCBIfam" id="TIGR02737">
    <property type="entry name" value="caa3_CtaG"/>
    <property type="match status" value="1"/>
</dbReference>
<feature type="transmembrane region" description="Helical" evidence="6">
    <location>
        <begin position="12"/>
        <end position="32"/>
    </location>
</feature>
<keyword evidence="2" id="KW-1003">Cell membrane</keyword>
<dbReference type="Pfam" id="PF09678">
    <property type="entry name" value="Caa3_CtaG"/>
    <property type="match status" value="1"/>
</dbReference>
<evidence type="ECO:0000313" key="7">
    <source>
        <dbReference type="EMBL" id="PXW89230.1"/>
    </source>
</evidence>
<evidence type="ECO:0000256" key="4">
    <source>
        <dbReference type="ARBA" id="ARBA00022989"/>
    </source>
</evidence>
<evidence type="ECO:0000313" key="8">
    <source>
        <dbReference type="Proteomes" id="UP000247978"/>
    </source>
</evidence>
<dbReference type="RefSeq" id="WP_110393969.1">
    <property type="nucleotide sequence ID" value="NZ_JBHUHB010000001.1"/>
</dbReference>
<evidence type="ECO:0000256" key="2">
    <source>
        <dbReference type="ARBA" id="ARBA00022475"/>
    </source>
</evidence>
<accession>A0A2V3W5G4</accession>
<protein>
    <submittedName>
        <fullName evidence="7">Putative membrane protein</fullName>
    </submittedName>
</protein>
<reference evidence="7 8" key="1">
    <citation type="submission" date="2018-05" db="EMBL/GenBank/DDBJ databases">
        <title>Genomic Encyclopedia of Type Strains, Phase IV (KMG-IV): sequencing the most valuable type-strain genomes for metagenomic binning, comparative biology and taxonomic classification.</title>
        <authorList>
            <person name="Goeker M."/>
        </authorList>
    </citation>
    <scope>NUCLEOTIDE SEQUENCE [LARGE SCALE GENOMIC DNA]</scope>
    <source>
        <strain evidence="7 8">DSM 28556</strain>
    </source>
</reference>
<comment type="subcellular location">
    <subcellularLocation>
        <location evidence="1">Cell membrane</location>
        <topology evidence="1">Multi-pass membrane protein</topology>
    </subcellularLocation>
</comment>
<evidence type="ECO:0000256" key="3">
    <source>
        <dbReference type="ARBA" id="ARBA00022692"/>
    </source>
</evidence>
<dbReference type="Proteomes" id="UP000247978">
    <property type="component" value="Unassembled WGS sequence"/>
</dbReference>
<feature type="transmembrane region" description="Helical" evidence="6">
    <location>
        <begin position="85"/>
        <end position="104"/>
    </location>
</feature>
<keyword evidence="3 6" id="KW-0812">Transmembrane</keyword>
<dbReference type="GO" id="GO:0005886">
    <property type="term" value="C:plasma membrane"/>
    <property type="evidence" value="ECO:0007669"/>
    <property type="project" value="UniProtKB-SubCell"/>
</dbReference>
<keyword evidence="4 6" id="KW-1133">Transmembrane helix</keyword>
<evidence type="ECO:0000256" key="5">
    <source>
        <dbReference type="ARBA" id="ARBA00023136"/>
    </source>
</evidence>
<feature type="transmembrane region" description="Helical" evidence="6">
    <location>
        <begin position="116"/>
        <end position="139"/>
    </location>
</feature>
<evidence type="ECO:0000256" key="1">
    <source>
        <dbReference type="ARBA" id="ARBA00004651"/>
    </source>
</evidence>
<feature type="transmembrane region" description="Helical" evidence="6">
    <location>
        <begin position="52"/>
        <end position="73"/>
    </location>
</feature>
<gene>
    <name evidence="7" type="ORF">DFR56_1026</name>
</gene>
<proteinExistence type="predicted"/>
<name>A0A2V3W5G4_9BACI</name>